<name>A0A399E989_9DEIN</name>
<dbReference type="InterPro" id="IPR002716">
    <property type="entry name" value="PIN_dom"/>
</dbReference>
<dbReference type="Proteomes" id="UP000266089">
    <property type="component" value="Unassembled WGS sequence"/>
</dbReference>
<keyword evidence="5 9" id="KW-0378">Hydrolase</keyword>
<gene>
    <name evidence="9" type="primary">vapC1</name>
    <name evidence="9" type="ORF">Mcate_00176</name>
</gene>
<dbReference type="AlphaFoldDB" id="A0A399E989"/>
<dbReference type="CDD" id="cd18749">
    <property type="entry name" value="PIN_VapC4-5_FitB-like"/>
    <property type="match status" value="1"/>
</dbReference>
<evidence type="ECO:0000313" key="9">
    <source>
        <dbReference type="EMBL" id="RIH79739.1"/>
    </source>
</evidence>
<evidence type="ECO:0000313" key="10">
    <source>
        <dbReference type="Proteomes" id="UP000266089"/>
    </source>
</evidence>
<evidence type="ECO:0000256" key="1">
    <source>
        <dbReference type="ARBA" id="ARBA00001946"/>
    </source>
</evidence>
<dbReference type="RefSeq" id="WP_027887420.1">
    <property type="nucleotide sequence ID" value="NZ_JBHSXZ010000003.1"/>
</dbReference>
<dbReference type="PANTHER" id="PTHR33653">
    <property type="entry name" value="RIBONUCLEASE VAPC2"/>
    <property type="match status" value="1"/>
</dbReference>
<dbReference type="EC" id="3.1.-.-" evidence="9"/>
<keyword evidence="4" id="KW-0479">Metal-binding</keyword>
<dbReference type="EMBL" id="QWKX01000003">
    <property type="protein sequence ID" value="RIH79739.1"/>
    <property type="molecule type" value="Genomic_DNA"/>
</dbReference>
<evidence type="ECO:0000256" key="3">
    <source>
        <dbReference type="ARBA" id="ARBA00022722"/>
    </source>
</evidence>
<dbReference type="SUPFAM" id="SSF88723">
    <property type="entry name" value="PIN domain-like"/>
    <property type="match status" value="1"/>
</dbReference>
<evidence type="ECO:0000256" key="4">
    <source>
        <dbReference type="ARBA" id="ARBA00022723"/>
    </source>
</evidence>
<keyword evidence="2" id="KW-1277">Toxin-antitoxin system</keyword>
<keyword evidence="6" id="KW-0460">Magnesium</keyword>
<proteinExistence type="inferred from homology"/>
<accession>A0A399E989</accession>
<dbReference type="PANTHER" id="PTHR33653:SF1">
    <property type="entry name" value="RIBONUCLEASE VAPC2"/>
    <property type="match status" value="1"/>
</dbReference>
<dbReference type="GO" id="GO:0004518">
    <property type="term" value="F:nuclease activity"/>
    <property type="evidence" value="ECO:0007669"/>
    <property type="project" value="UniProtKB-KW"/>
</dbReference>
<dbReference type="GO" id="GO:0046872">
    <property type="term" value="F:metal ion binding"/>
    <property type="evidence" value="ECO:0007669"/>
    <property type="project" value="UniProtKB-KW"/>
</dbReference>
<evidence type="ECO:0000256" key="6">
    <source>
        <dbReference type="ARBA" id="ARBA00022842"/>
    </source>
</evidence>
<dbReference type="InterPro" id="IPR029060">
    <property type="entry name" value="PIN-like_dom_sf"/>
</dbReference>
<organism evidence="9 10">
    <name type="scientific">Meiothermus taiwanensis</name>
    <dbReference type="NCBI Taxonomy" id="172827"/>
    <lineage>
        <taxon>Bacteria</taxon>
        <taxon>Thermotogati</taxon>
        <taxon>Deinococcota</taxon>
        <taxon>Deinococci</taxon>
        <taxon>Thermales</taxon>
        <taxon>Thermaceae</taxon>
        <taxon>Meiothermus</taxon>
    </lineage>
</organism>
<evidence type="ECO:0000256" key="2">
    <source>
        <dbReference type="ARBA" id="ARBA00022649"/>
    </source>
</evidence>
<dbReference type="OrthoDB" id="459334at2"/>
<dbReference type="Gene3D" id="3.40.50.1010">
    <property type="entry name" value="5'-nuclease"/>
    <property type="match status" value="1"/>
</dbReference>
<keyword evidence="3" id="KW-0540">Nuclease</keyword>
<reference evidence="9 10" key="1">
    <citation type="submission" date="2018-08" db="EMBL/GenBank/DDBJ databases">
        <title>Meiothermus cateniformans JCM 15151 genome sequencing project.</title>
        <authorList>
            <person name="Da Costa M.S."/>
            <person name="Albuquerque L."/>
            <person name="Raposo P."/>
            <person name="Froufe H.J.C."/>
            <person name="Barroso C.S."/>
            <person name="Egas C."/>
        </authorList>
    </citation>
    <scope>NUCLEOTIDE SEQUENCE [LARGE SCALE GENOMIC DNA]</scope>
    <source>
        <strain evidence="9 10">JCM 15151</strain>
    </source>
</reference>
<protein>
    <submittedName>
        <fullName evidence="9">Ribonuclease VapC1</fullName>
        <ecNumber evidence="9">3.1.-.-</ecNumber>
    </submittedName>
</protein>
<evidence type="ECO:0000256" key="5">
    <source>
        <dbReference type="ARBA" id="ARBA00022801"/>
    </source>
</evidence>
<feature type="domain" description="PIN" evidence="8">
    <location>
        <begin position="4"/>
        <end position="119"/>
    </location>
</feature>
<comment type="caution">
    <text evidence="9">The sequence shown here is derived from an EMBL/GenBank/DDBJ whole genome shotgun (WGS) entry which is preliminary data.</text>
</comment>
<dbReference type="Pfam" id="PF01850">
    <property type="entry name" value="PIN"/>
    <property type="match status" value="1"/>
</dbReference>
<comment type="cofactor">
    <cofactor evidence="1">
        <name>Mg(2+)</name>
        <dbReference type="ChEBI" id="CHEBI:18420"/>
    </cofactor>
</comment>
<dbReference type="InterPro" id="IPR050556">
    <property type="entry name" value="Type_II_TA_system_RNase"/>
</dbReference>
<dbReference type="GO" id="GO:0016787">
    <property type="term" value="F:hydrolase activity"/>
    <property type="evidence" value="ECO:0007669"/>
    <property type="project" value="UniProtKB-KW"/>
</dbReference>
<comment type="similarity">
    <text evidence="7">Belongs to the PINc/VapC protein family.</text>
</comment>
<evidence type="ECO:0000256" key="7">
    <source>
        <dbReference type="ARBA" id="ARBA00038093"/>
    </source>
</evidence>
<sequence length="132" mass="14848">MNLLVDTNIIGYAYNEHSLWGVYQPLLEGHQLLVAAQTVAELRFGALVKNWGERRLRRLEVLLSRCTVVHTDDEICTAWARVRSEALIKGRPISAGDAWIAATARALEIPLVTHNRRDFEFLEGLILISRGG</sequence>
<evidence type="ECO:0000259" key="8">
    <source>
        <dbReference type="Pfam" id="PF01850"/>
    </source>
</evidence>